<feature type="domain" description="C2H2-type" evidence="5">
    <location>
        <begin position="207"/>
        <end position="227"/>
    </location>
</feature>
<feature type="region of interest" description="Disordered" evidence="4">
    <location>
        <begin position="499"/>
        <end position="522"/>
    </location>
</feature>
<dbReference type="InterPro" id="IPR022755">
    <property type="entry name" value="Znf_C2H2_jaz"/>
</dbReference>
<dbReference type="GO" id="GO:0000492">
    <property type="term" value="P:box C/D snoRNP assembly"/>
    <property type="evidence" value="ECO:0007669"/>
    <property type="project" value="TreeGrafter"/>
</dbReference>
<feature type="compositionally biased region" description="Polar residues" evidence="4">
    <location>
        <begin position="411"/>
        <end position="420"/>
    </location>
</feature>
<feature type="compositionally biased region" description="Basic and acidic residues" evidence="4">
    <location>
        <begin position="441"/>
        <end position="453"/>
    </location>
</feature>
<dbReference type="AlphaFoldDB" id="A0A913ZHD7"/>
<organism evidence="6 7">
    <name type="scientific">Patiria miniata</name>
    <name type="common">Bat star</name>
    <name type="synonym">Asterina miniata</name>
    <dbReference type="NCBI Taxonomy" id="46514"/>
    <lineage>
        <taxon>Eukaryota</taxon>
        <taxon>Metazoa</taxon>
        <taxon>Echinodermata</taxon>
        <taxon>Eleutherozoa</taxon>
        <taxon>Asterozoa</taxon>
        <taxon>Asteroidea</taxon>
        <taxon>Valvatacea</taxon>
        <taxon>Valvatida</taxon>
        <taxon>Asterinidae</taxon>
        <taxon>Patiria</taxon>
    </lineage>
</organism>
<keyword evidence="2" id="KW-0863">Zinc-finger</keyword>
<evidence type="ECO:0000256" key="2">
    <source>
        <dbReference type="ARBA" id="ARBA00022771"/>
    </source>
</evidence>
<feature type="compositionally biased region" description="Polar residues" evidence="4">
    <location>
        <begin position="153"/>
        <end position="170"/>
    </location>
</feature>
<evidence type="ECO:0000313" key="7">
    <source>
        <dbReference type="Proteomes" id="UP000887568"/>
    </source>
</evidence>
<dbReference type="OMA" id="QMQHMHQ"/>
<feature type="region of interest" description="Disordered" evidence="4">
    <location>
        <begin position="1"/>
        <end position="198"/>
    </location>
</feature>
<dbReference type="GO" id="GO:0005634">
    <property type="term" value="C:nucleus"/>
    <property type="evidence" value="ECO:0007669"/>
    <property type="project" value="TreeGrafter"/>
</dbReference>
<feature type="compositionally biased region" description="Polar residues" evidence="4">
    <location>
        <begin position="189"/>
        <end position="198"/>
    </location>
</feature>
<evidence type="ECO:0000313" key="6">
    <source>
        <dbReference type="EnsemblMetazoa" id="XP_038051202.1"/>
    </source>
</evidence>
<feature type="compositionally biased region" description="Low complexity" evidence="4">
    <location>
        <begin position="359"/>
        <end position="384"/>
    </location>
</feature>
<accession>A0A913ZHD7</accession>
<dbReference type="GeneID" id="119724290"/>
<dbReference type="InterPro" id="IPR013087">
    <property type="entry name" value="Znf_C2H2_type"/>
</dbReference>
<dbReference type="RefSeq" id="XP_038051202.1">
    <property type="nucleotide sequence ID" value="XM_038195274.1"/>
</dbReference>
<feature type="compositionally biased region" description="Basic and acidic residues" evidence="4">
    <location>
        <begin position="112"/>
        <end position="130"/>
    </location>
</feature>
<dbReference type="SMART" id="SM00355">
    <property type="entry name" value="ZnF_C2H2"/>
    <property type="match status" value="2"/>
</dbReference>
<sequence>MAYSFPPRGFSPASNNQQFTPNFGWPPFPPPFQQSQAPPRPPWNYSAGPDRPPFPGGGPHFGPQVPVRFANLEPFARGDHAQTPSERGGLAPGPRAAEPGAVPGEFPLQRPAGRESRSFHRSADRTRTTDITECETWPGVVGRKNRRHFPNDGQHTSKNKNGPQNYTNGGPSAWKNQRDKPSKKKRRGTGSNAAKQLQASSQLEHYCDVCDRGFKSQQLLDEHIAEHVKCNHEGCKFEAHFKVVKLHTKLQHSAGSKRVAWMDTPAAVSKWREERKRKYPSLCNITKKAEARQSNEEKGVVLQNKYFGKMRRPNQGRQRHRNFQGDDGIDTKKARMDAIQNTEDSSLEKSKSSKDKSDTAPSSPTTHHQGVVASSGQLGSLSALTAYGDSSEEEEGEIKDDAPEPEVATPPQKQSPSIRRNNGRRKVGWKGFKGRKATRCSKADRRVNNREQNDLQLRLKKRPNLLEMLLAPEIRKERNIILQCVRHVVHNDFLGVNQTKETERDSESRPPSSSEESVNIESKVESRAMIGNPTNLDVGVEDSQLNESEEKTVENAIAVQGSDWTKILDTDIAKIADEQTISQEGKEGVLKEGTNAEVAQQDDSTRNGESDIGTDAVITYREERTDGITEVNSSKIGLDVESGEALIAKGRESHIVQNGASCDKVTTDCNANPSVNGVLGVTTSIGEESNLETVENLPKLEFLFTNRQTEALF</sequence>
<reference evidence="6" key="1">
    <citation type="submission" date="2022-11" db="UniProtKB">
        <authorList>
            <consortium name="EnsemblMetazoa"/>
        </authorList>
    </citation>
    <scope>IDENTIFICATION</scope>
</reference>
<feature type="compositionally biased region" description="Basic and acidic residues" evidence="4">
    <location>
        <begin position="346"/>
        <end position="358"/>
    </location>
</feature>
<dbReference type="GO" id="GO:0003723">
    <property type="term" value="F:RNA binding"/>
    <property type="evidence" value="ECO:0007669"/>
    <property type="project" value="InterPro"/>
</dbReference>
<dbReference type="EnsemblMetazoa" id="XM_038195274.1">
    <property type="protein sequence ID" value="XP_038051202.1"/>
    <property type="gene ID" value="LOC119724290"/>
</dbReference>
<evidence type="ECO:0000256" key="1">
    <source>
        <dbReference type="ARBA" id="ARBA00022723"/>
    </source>
</evidence>
<keyword evidence="7" id="KW-1185">Reference proteome</keyword>
<dbReference type="GO" id="GO:0008270">
    <property type="term" value="F:zinc ion binding"/>
    <property type="evidence" value="ECO:0007669"/>
    <property type="project" value="UniProtKB-KW"/>
</dbReference>
<feature type="region of interest" description="Disordered" evidence="4">
    <location>
        <begin position="302"/>
        <end position="454"/>
    </location>
</feature>
<evidence type="ECO:0000256" key="4">
    <source>
        <dbReference type="SAM" id="MobiDB-lite"/>
    </source>
</evidence>
<dbReference type="Pfam" id="PF12171">
    <property type="entry name" value="zf-C2H2_jaz"/>
    <property type="match status" value="1"/>
</dbReference>
<evidence type="ECO:0000259" key="5">
    <source>
        <dbReference type="PROSITE" id="PS00028"/>
    </source>
</evidence>
<dbReference type="OrthoDB" id="273070at2759"/>
<proteinExistence type="predicted"/>
<dbReference type="PROSITE" id="PS00028">
    <property type="entry name" value="ZINC_FINGER_C2H2_1"/>
    <property type="match status" value="1"/>
</dbReference>
<feature type="compositionally biased region" description="Basic residues" evidence="4">
    <location>
        <begin position="421"/>
        <end position="439"/>
    </location>
</feature>
<dbReference type="Proteomes" id="UP000887568">
    <property type="component" value="Unplaced"/>
</dbReference>
<keyword evidence="1" id="KW-0479">Metal-binding</keyword>
<dbReference type="PANTHER" id="PTHR13309:SF0">
    <property type="entry name" value="FMR1-INTERACTING PROTEIN NUFIP1"/>
    <property type="match status" value="1"/>
</dbReference>
<feature type="compositionally biased region" description="Pro residues" evidence="4">
    <location>
        <begin position="24"/>
        <end position="42"/>
    </location>
</feature>
<feature type="region of interest" description="Disordered" evidence="4">
    <location>
        <begin position="585"/>
        <end position="612"/>
    </location>
</feature>
<dbReference type="InterPro" id="IPR039136">
    <property type="entry name" value="NUFIP1-like"/>
</dbReference>
<protein>
    <recommendedName>
        <fullName evidence="5">C2H2-type domain-containing protein</fullName>
    </recommendedName>
</protein>
<name>A0A913ZHD7_PATMI</name>
<dbReference type="PANTHER" id="PTHR13309">
    <property type="entry name" value="NUCLEAR FRAGILE X MENTAL RETARDATION PROTEIN INTERACTING PROTEIN 1"/>
    <property type="match status" value="1"/>
</dbReference>
<dbReference type="Pfam" id="PF10453">
    <property type="entry name" value="NUFIP1"/>
    <property type="match status" value="1"/>
</dbReference>
<evidence type="ECO:0000256" key="3">
    <source>
        <dbReference type="ARBA" id="ARBA00022833"/>
    </source>
</evidence>
<keyword evidence="3" id="KW-0862">Zinc</keyword>
<feature type="compositionally biased region" description="Basic residues" evidence="4">
    <location>
        <begin position="308"/>
        <end position="322"/>
    </location>
</feature>
<dbReference type="InterPro" id="IPR019496">
    <property type="entry name" value="NUFIP1_cons_dom"/>
</dbReference>